<dbReference type="Ensembl" id="ENSCAFT00020016323.1">
    <property type="protein sequence ID" value="ENSCAFP00020014045.1"/>
    <property type="gene ID" value="ENSCAFG00020011353.1"/>
</dbReference>
<dbReference type="Gene3D" id="2.40.128.80">
    <property type="entry name" value="Cathepsin C, exclusion domain"/>
    <property type="match status" value="1"/>
</dbReference>
<evidence type="ECO:0000256" key="1">
    <source>
        <dbReference type="SAM" id="SignalP"/>
    </source>
</evidence>
<protein>
    <recommendedName>
        <fullName evidence="2">Cathepsin C exclusion domain-containing protein</fullName>
    </recommendedName>
</protein>
<sequence>HGSPASPLLSAALLLLSGFGAAHHDTPANCTHPELLGTWVFQVGPAGSRSVNCLVMGPPEKKVVVHLEKLDTAYDNFGNTGDFTIIYNQGFEIVLNDYKWFAFFKYKEEGHRMFLEYLFIVIVPEQLFKRI</sequence>
<evidence type="ECO:0000259" key="2">
    <source>
        <dbReference type="Pfam" id="PF08773"/>
    </source>
</evidence>
<reference evidence="3" key="2">
    <citation type="submission" date="2025-09" db="UniProtKB">
        <authorList>
            <consortium name="Ensembl"/>
        </authorList>
    </citation>
    <scope>IDENTIFICATION</scope>
</reference>
<dbReference type="Proteomes" id="UP000694391">
    <property type="component" value="Unplaced"/>
</dbReference>
<dbReference type="InterPro" id="IPR014882">
    <property type="entry name" value="CathepsinC_exc"/>
</dbReference>
<organism evidence="3 4">
    <name type="scientific">Canis lupus dingo</name>
    <name type="common">dingo</name>
    <dbReference type="NCBI Taxonomy" id="286419"/>
    <lineage>
        <taxon>Eukaryota</taxon>
        <taxon>Metazoa</taxon>
        <taxon>Chordata</taxon>
        <taxon>Craniata</taxon>
        <taxon>Vertebrata</taxon>
        <taxon>Euteleostomi</taxon>
        <taxon>Mammalia</taxon>
        <taxon>Eutheria</taxon>
        <taxon>Laurasiatheria</taxon>
        <taxon>Carnivora</taxon>
        <taxon>Caniformia</taxon>
        <taxon>Canidae</taxon>
        <taxon>Canis</taxon>
    </lineage>
</organism>
<keyword evidence="1" id="KW-0732">Signal</keyword>
<evidence type="ECO:0000313" key="4">
    <source>
        <dbReference type="Proteomes" id="UP000694391"/>
    </source>
</evidence>
<keyword evidence="4" id="KW-1185">Reference proteome</keyword>
<feature type="chain" id="PRO_5034911244" description="Cathepsin C exclusion domain-containing protein" evidence="1">
    <location>
        <begin position="23"/>
        <end position="131"/>
    </location>
</feature>
<name>A0A8C0QZB2_CANLU</name>
<feature type="signal peptide" evidence="1">
    <location>
        <begin position="1"/>
        <end position="22"/>
    </location>
</feature>
<feature type="domain" description="Cathepsin C exclusion" evidence="2">
    <location>
        <begin position="25"/>
        <end position="112"/>
    </location>
</feature>
<dbReference type="SUPFAM" id="SSF75001">
    <property type="entry name" value="Dipeptidyl peptidase I (cathepsin C), exclusion domain"/>
    <property type="match status" value="1"/>
</dbReference>
<proteinExistence type="predicted"/>
<accession>A0A8C0QZB2</accession>
<dbReference type="AlphaFoldDB" id="A0A8C0QZB2"/>
<dbReference type="Pfam" id="PF08773">
    <property type="entry name" value="CathepsinC_exc"/>
    <property type="match status" value="1"/>
</dbReference>
<reference evidence="3" key="1">
    <citation type="submission" date="2025-08" db="UniProtKB">
        <authorList>
            <consortium name="Ensembl"/>
        </authorList>
    </citation>
    <scope>IDENTIFICATION</scope>
</reference>
<dbReference type="GeneTree" id="ENSGT00940000155787"/>
<evidence type="ECO:0000313" key="3">
    <source>
        <dbReference type="Ensembl" id="ENSCAFP00020014045.1"/>
    </source>
</evidence>
<dbReference type="InterPro" id="IPR036496">
    <property type="entry name" value="CathepsinC_exc_dom_sf"/>
</dbReference>